<dbReference type="GO" id="GO:0016491">
    <property type="term" value="F:oxidoreductase activity"/>
    <property type="evidence" value="ECO:0007669"/>
    <property type="project" value="UniProtKB-KW"/>
</dbReference>
<organism evidence="3 4">
    <name type="scientific">Streptomyces lonarensis</name>
    <dbReference type="NCBI Taxonomy" id="700599"/>
    <lineage>
        <taxon>Bacteria</taxon>
        <taxon>Bacillati</taxon>
        <taxon>Actinomycetota</taxon>
        <taxon>Actinomycetes</taxon>
        <taxon>Kitasatosporales</taxon>
        <taxon>Streptomycetaceae</taxon>
        <taxon>Streptomyces</taxon>
    </lineage>
</organism>
<dbReference type="SUPFAM" id="SSF51735">
    <property type="entry name" value="NAD(P)-binding Rossmann-fold domains"/>
    <property type="match status" value="1"/>
</dbReference>
<dbReference type="CDD" id="cd08267">
    <property type="entry name" value="MDR1"/>
    <property type="match status" value="1"/>
</dbReference>
<dbReference type="InterPro" id="IPR036291">
    <property type="entry name" value="NAD(P)-bd_dom_sf"/>
</dbReference>
<dbReference type="InterPro" id="IPR013154">
    <property type="entry name" value="ADH-like_N"/>
</dbReference>
<dbReference type="Gene3D" id="3.40.50.720">
    <property type="entry name" value="NAD(P)-binding Rossmann-like Domain"/>
    <property type="match status" value="1"/>
</dbReference>
<sequence>MTDMDAVLFDRYGPPDVLRVGRVARPTAGEGELLVRVHALGVNGGELAARSGRIRLITGRRFPQRLGIDLVGEVASVGPGVVGREPGEQVWGVLGRTMASAAEYVAVAADRTAPAPAALSATESASLIAGATTSLTALSEKAGLRPGERLLVRGAAGGVGSVAVQVGKHLGARVTALASEGAREFLTGLGADEVVDRRRHGPADLGEFDVVLDTVGTEHRAYRRLLAPGGRMVAIALDYGRLPAAAGYLLVSAVHGRRRVRFFSGAPDTALLVRAAQLAEQGVLRPVVDTVHPLAAVADAHRALESGGVRGKHVLRVV</sequence>
<dbReference type="GO" id="GO:0008270">
    <property type="term" value="F:zinc ion binding"/>
    <property type="evidence" value="ECO:0007669"/>
    <property type="project" value="InterPro"/>
</dbReference>
<dbReference type="SMART" id="SM00829">
    <property type="entry name" value="PKS_ER"/>
    <property type="match status" value="1"/>
</dbReference>
<evidence type="ECO:0000313" key="3">
    <source>
        <dbReference type="EMBL" id="NJQ07097.1"/>
    </source>
</evidence>
<dbReference type="PANTHER" id="PTHR11695">
    <property type="entry name" value="ALCOHOL DEHYDROGENASE RELATED"/>
    <property type="match status" value="1"/>
</dbReference>
<accession>A0A7X6D2Q0</accession>
<evidence type="ECO:0000256" key="1">
    <source>
        <dbReference type="ARBA" id="ARBA00023002"/>
    </source>
</evidence>
<evidence type="ECO:0000313" key="4">
    <source>
        <dbReference type="Proteomes" id="UP000578686"/>
    </source>
</evidence>
<evidence type="ECO:0000259" key="2">
    <source>
        <dbReference type="SMART" id="SM00829"/>
    </source>
</evidence>
<dbReference type="InterPro" id="IPR011032">
    <property type="entry name" value="GroES-like_sf"/>
</dbReference>
<dbReference type="Pfam" id="PF08240">
    <property type="entry name" value="ADH_N"/>
    <property type="match status" value="1"/>
</dbReference>
<name>A0A7X6D2Q0_9ACTN</name>
<proteinExistence type="predicted"/>
<dbReference type="SUPFAM" id="SSF50129">
    <property type="entry name" value="GroES-like"/>
    <property type="match status" value="1"/>
</dbReference>
<gene>
    <name evidence="3" type="ORF">HCN56_16275</name>
</gene>
<dbReference type="Proteomes" id="UP000578686">
    <property type="component" value="Unassembled WGS sequence"/>
</dbReference>
<dbReference type="InterPro" id="IPR002364">
    <property type="entry name" value="Quin_OxRdtase/zeta-crystal_CS"/>
</dbReference>
<feature type="domain" description="Enoyl reductase (ER)" evidence="2">
    <location>
        <begin position="13"/>
        <end position="315"/>
    </location>
</feature>
<dbReference type="InterPro" id="IPR050700">
    <property type="entry name" value="YIM1/Zinc_Alcohol_DH_Fams"/>
</dbReference>
<dbReference type="Gene3D" id="3.90.180.10">
    <property type="entry name" value="Medium-chain alcohol dehydrogenases, catalytic domain"/>
    <property type="match status" value="1"/>
</dbReference>
<protein>
    <submittedName>
        <fullName evidence="3">NAD(P)-dependent alcohol dehydrogenase</fullName>
    </submittedName>
</protein>
<dbReference type="InterPro" id="IPR020843">
    <property type="entry name" value="ER"/>
</dbReference>
<keyword evidence="4" id="KW-1185">Reference proteome</keyword>
<dbReference type="RefSeq" id="WP_167971812.1">
    <property type="nucleotide sequence ID" value="NZ_BHZG01000026.1"/>
</dbReference>
<comment type="caution">
    <text evidence="3">The sequence shown here is derived from an EMBL/GenBank/DDBJ whole genome shotgun (WGS) entry which is preliminary data.</text>
</comment>
<dbReference type="EMBL" id="JAAVJD010000131">
    <property type="protein sequence ID" value="NJQ07097.1"/>
    <property type="molecule type" value="Genomic_DNA"/>
</dbReference>
<keyword evidence="1" id="KW-0560">Oxidoreductase</keyword>
<dbReference type="Pfam" id="PF13602">
    <property type="entry name" value="ADH_zinc_N_2"/>
    <property type="match status" value="1"/>
</dbReference>
<dbReference type="PANTHER" id="PTHR11695:SF294">
    <property type="entry name" value="RETICULON-4-INTERACTING PROTEIN 1, MITOCHONDRIAL"/>
    <property type="match status" value="1"/>
</dbReference>
<dbReference type="AlphaFoldDB" id="A0A7X6D2Q0"/>
<dbReference type="PROSITE" id="PS01162">
    <property type="entry name" value="QOR_ZETA_CRYSTAL"/>
    <property type="match status" value="1"/>
</dbReference>
<reference evidence="3 4" key="1">
    <citation type="submission" date="2020-03" db="EMBL/GenBank/DDBJ databases">
        <title>Draft genome of Streptomyces sp. ventii, isolated from the Axial Seamount in the Pacific Ocean, and resequencing of the two type strains Streptomyces lonarensis strain NCL 716 and Streptomyces bohaiensis strain 11A07.</title>
        <authorList>
            <person name="Loughran R.M."/>
            <person name="Pfannmuller K.M."/>
            <person name="Wasson B.J."/>
            <person name="Deadmond M.C."/>
            <person name="Paddock B.E."/>
            <person name="Koyack M.J."/>
            <person name="Gallegos D.A."/>
            <person name="Mitchell E.A."/>
            <person name="Ushijima B."/>
            <person name="Saw J.H."/>
            <person name="Mcphail K.L."/>
            <person name="Videau P."/>
        </authorList>
    </citation>
    <scope>NUCLEOTIDE SEQUENCE [LARGE SCALE GENOMIC DNA]</scope>
    <source>
        <strain evidence="3 4">NCL716</strain>
    </source>
</reference>